<reference evidence="1" key="1">
    <citation type="submission" date="2015-10" db="EMBL/GenBank/DDBJ databases">
        <title>EvidentialGene: Evidence-directed Construction of Complete mRNA Transcriptomes without Genomes.</title>
        <authorList>
            <person name="Gilbert D.G."/>
        </authorList>
    </citation>
    <scope>NUCLEOTIDE SEQUENCE</scope>
</reference>
<accession>A0A0P5LE53</accession>
<evidence type="ECO:0000313" key="1">
    <source>
        <dbReference type="EMBL" id="JAN54266.1"/>
    </source>
</evidence>
<name>A0A0P5LE53_9CRUS</name>
<sequence>MQFMQQRFLFCLQVTLTLALLLAVALARPQFGGFQQPGFGFQQPGFGGFPIGKNRTLLLWVFVNLYMTSLVLFLSLFQTGSGSGAGAGTGNAGPGGVSASGVIHIFYCQTPEMSY</sequence>
<proteinExistence type="predicted"/>
<organism evidence="1">
    <name type="scientific">Daphnia magna</name>
    <dbReference type="NCBI Taxonomy" id="35525"/>
    <lineage>
        <taxon>Eukaryota</taxon>
        <taxon>Metazoa</taxon>
        <taxon>Ecdysozoa</taxon>
        <taxon>Arthropoda</taxon>
        <taxon>Crustacea</taxon>
        <taxon>Branchiopoda</taxon>
        <taxon>Diplostraca</taxon>
        <taxon>Cladocera</taxon>
        <taxon>Anomopoda</taxon>
        <taxon>Daphniidae</taxon>
        <taxon>Daphnia</taxon>
    </lineage>
</organism>
<dbReference type="AlphaFoldDB" id="A0A0P5LE53"/>
<dbReference type="EMBL" id="GDIQ01040471">
    <property type="protein sequence ID" value="JAN54266.1"/>
    <property type="molecule type" value="Transcribed_RNA"/>
</dbReference>
<protein>
    <submittedName>
        <fullName evidence="1">Uncharacterized protein</fullName>
    </submittedName>
</protein>